<evidence type="ECO:0000256" key="2">
    <source>
        <dbReference type="ARBA" id="ARBA00022692"/>
    </source>
</evidence>
<protein>
    <submittedName>
        <fullName evidence="7">HemY protein</fullName>
    </submittedName>
</protein>
<evidence type="ECO:0000256" key="5">
    <source>
        <dbReference type="SAM" id="Phobius"/>
    </source>
</evidence>
<dbReference type="InterPro" id="IPR011990">
    <property type="entry name" value="TPR-like_helical_dom_sf"/>
</dbReference>
<name>A0A1G7DVM0_9PROT</name>
<dbReference type="GO" id="GO:0016020">
    <property type="term" value="C:membrane"/>
    <property type="evidence" value="ECO:0007669"/>
    <property type="project" value="UniProtKB-SubCell"/>
</dbReference>
<dbReference type="RefSeq" id="WP_092786384.1">
    <property type="nucleotide sequence ID" value="NZ_FNAP01000008.1"/>
</dbReference>
<evidence type="ECO:0000259" key="6">
    <source>
        <dbReference type="Pfam" id="PF07219"/>
    </source>
</evidence>
<dbReference type="EMBL" id="FNAP01000008">
    <property type="protein sequence ID" value="SDE55432.1"/>
    <property type="molecule type" value="Genomic_DNA"/>
</dbReference>
<feature type="domain" description="HemY N-terminal" evidence="6">
    <location>
        <begin position="31"/>
        <end position="116"/>
    </location>
</feature>
<dbReference type="STRING" id="69960.SAMN05421720_10846"/>
<evidence type="ECO:0000256" key="4">
    <source>
        <dbReference type="ARBA" id="ARBA00023136"/>
    </source>
</evidence>
<dbReference type="Pfam" id="PF07219">
    <property type="entry name" value="HemY_N"/>
    <property type="match status" value="1"/>
</dbReference>
<feature type="transmembrane region" description="Helical" evidence="5">
    <location>
        <begin position="42"/>
        <end position="71"/>
    </location>
</feature>
<keyword evidence="8" id="KW-1185">Reference proteome</keyword>
<dbReference type="SUPFAM" id="SSF48452">
    <property type="entry name" value="TPR-like"/>
    <property type="match status" value="1"/>
</dbReference>
<proteinExistence type="predicted"/>
<accession>A0A1G7DVM0</accession>
<evidence type="ECO:0000313" key="7">
    <source>
        <dbReference type="EMBL" id="SDE55432.1"/>
    </source>
</evidence>
<sequence length="414" mass="44528">MFVLALIIILGVALVAGGLWFAANPGSLNAEWLGWQIETNMIFGLIGLIVFFVALWVVWQLVLTFATMLGLRGVKTRGNLVGAAKGMGEAYAALRVGRGGQARVEAHRARRAYRDPVKCPATLMEADGYAMSGEAEAARDLYKKLLDNHDTEGGAIRGLLELAVAEGNDAEIREYTERAFFKVDNPVWAARPALDEAFRSGRLEDVEKPLQVLEQSGQADADEMRRLRSDVFLKRAEAAKASGRKGDAVTLARQAVELVPESETAVDTLARMLAADGKARKAEQLVQDTWRKAPHALLARTWRDLAGGKDANALATRMQTLAALNPDHPESRLAAAEGAVEAKLWGQARTQLQPLITNQPCMRTCLLMARVEDGESGDGAKAQDWLRRAVAAADGLGGVETPAAPGTGIQANAA</sequence>
<dbReference type="Proteomes" id="UP000199412">
    <property type="component" value="Unassembled WGS sequence"/>
</dbReference>
<dbReference type="OrthoDB" id="9798343at2"/>
<dbReference type="Gene3D" id="1.25.40.10">
    <property type="entry name" value="Tetratricopeptide repeat domain"/>
    <property type="match status" value="1"/>
</dbReference>
<comment type="subcellular location">
    <subcellularLocation>
        <location evidence="1">Membrane</location>
    </subcellularLocation>
</comment>
<keyword evidence="4 5" id="KW-0472">Membrane</keyword>
<keyword evidence="2 5" id="KW-0812">Transmembrane</keyword>
<evidence type="ECO:0000313" key="8">
    <source>
        <dbReference type="Proteomes" id="UP000199412"/>
    </source>
</evidence>
<organism evidence="7 8">
    <name type="scientific">Rhodospira trueperi</name>
    <dbReference type="NCBI Taxonomy" id="69960"/>
    <lineage>
        <taxon>Bacteria</taxon>
        <taxon>Pseudomonadati</taxon>
        <taxon>Pseudomonadota</taxon>
        <taxon>Alphaproteobacteria</taxon>
        <taxon>Rhodospirillales</taxon>
        <taxon>Rhodospirillaceae</taxon>
        <taxon>Rhodospira</taxon>
    </lineage>
</organism>
<gene>
    <name evidence="7" type="ORF">SAMN05421720_10846</name>
</gene>
<evidence type="ECO:0000256" key="1">
    <source>
        <dbReference type="ARBA" id="ARBA00004370"/>
    </source>
</evidence>
<reference evidence="7 8" key="1">
    <citation type="submission" date="2016-10" db="EMBL/GenBank/DDBJ databases">
        <authorList>
            <person name="de Groot N.N."/>
        </authorList>
    </citation>
    <scope>NUCLEOTIDE SEQUENCE [LARGE SCALE GENOMIC DNA]</scope>
    <source>
        <strain evidence="7 8">ATCC 700224</strain>
    </source>
</reference>
<dbReference type="InterPro" id="IPR010817">
    <property type="entry name" value="HemY_N"/>
</dbReference>
<dbReference type="AlphaFoldDB" id="A0A1G7DVM0"/>
<keyword evidence="3 5" id="KW-1133">Transmembrane helix</keyword>
<evidence type="ECO:0000256" key="3">
    <source>
        <dbReference type="ARBA" id="ARBA00022989"/>
    </source>
</evidence>